<reference evidence="3" key="1">
    <citation type="submission" date="2020-11" db="EMBL/GenBank/DDBJ databases">
        <authorList>
            <person name="Whiteford S."/>
        </authorList>
    </citation>
    <scope>NUCLEOTIDE SEQUENCE</scope>
</reference>
<name>A0A8S4GB04_PLUXY</name>
<dbReference type="AlphaFoldDB" id="A0A8S4GB04"/>
<evidence type="ECO:0000313" key="3">
    <source>
        <dbReference type="EMBL" id="CAG9137550.1"/>
    </source>
</evidence>
<dbReference type="Gene3D" id="3.30.40.10">
    <property type="entry name" value="Zinc/RING finger domain, C3HC4 (zinc finger)"/>
    <property type="match status" value="1"/>
</dbReference>
<accession>A0A8S4GB04</accession>
<dbReference type="InterPro" id="IPR057251">
    <property type="entry name" value="FP_C"/>
</dbReference>
<dbReference type="InterPro" id="IPR004244">
    <property type="entry name" value="Transposase_22"/>
</dbReference>
<organism evidence="3 4">
    <name type="scientific">Plutella xylostella</name>
    <name type="common">Diamondback moth</name>
    <name type="synonym">Plutella maculipennis</name>
    <dbReference type="NCBI Taxonomy" id="51655"/>
    <lineage>
        <taxon>Eukaryota</taxon>
        <taxon>Metazoa</taxon>
        <taxon>Ecdysozoa</taxon>
        <taxon>Arthropoda</taxon>
        <taxon>Hexapoda</taxon>
        <taxon>Insecta</taxon>
        <taxon>Pterygota</taxon>
        <taxon>Neoptera</taxon>
        <taxon>Endopterygota</taxon>
        <taxon>Lepidoptera</taxon>
        <taxon>Glossata</taxon>
        <taxon>Ditrysia</taxon>
        <taxon>Yponomeutoidea</taxon>
        <taxon>Plutellidae</taxon>
        <taxon>Plutella</taxon>
    </lineage>
</organism>
<dbReference type="SUPFAM" id="SSF57903">
    <property type="entry name" value="FYVE/PHD zinc finger"/>
    <property type="match status" value="1"/>
</dbReference>
<dbReference type="Proteomes" id="UP000653454">
    <property type="component" value="Unassembled WGS sequence"/>
</dbReference>
<keyword evidence="1" id="KW-0175">Coiled coil</keyword>
<protein>
    <submittedName>
        <fullName evidence="3">(diamondback moth) hypothetical protein</fullName>
    </submittedName>
</protein>
<comment type="caution">
    <text evidence="3">The sequence shown here is derived from an EMBL/GenBank/DDBJ whole genome shotgun (WGS) entry which is preliminary data.</text>
</comment>
<dbReference type="EMBL" id="CAJHNJ030000280">
    <property type="protein sequence ID" value="CAG9137550.1"/>
    <property type="molecule type" value="Genomic_DNA"/>
</dbReference>
<keyword evidence="4" id="KW-1185">Reference proteome</keyword>
<evidence type="ECO:0000256" key="1">
    <source>
        <dbReference type="SAM" id="Coils"/>
    </source>
</evidence>
<sequence length="315" mass="35119">MVSCGKCSDDVTFGALCSKCKLDYHYQCSGVTEKGYLKLSERSKAAWVCVTCKNEASSSTSAASAAVKSASASSKEPSTLTLANVMEEFNKLNSKLSPLLSLVDEIRGIKSDISDLKRSSSTVPTQFKAMDERLSKVERRLDEAEALKVQVAKLERSLNDKEQWLRSNNAEIKGVPQKHGENLLDIVAKIGSKISYPISKCNINYVARVPSRDSEQAKPIIVAFTNRYMKEDFVAAARSLKYLVPTDIDLQSSSKIYINDHLTVQNKQLLTKAKAAAQQFEFQYVWVKHAKILVRKNSTSNIIKIRTENDLHKIM</sequence>
<gene>
    <name evidence="3" type="ORF">PLXY2_LOCUS15804</name>
</gene>
<proteinExistence type="predicted"/>
<evidence type="ECO:0000259" key="2">
    <source>
        <dbReference type="Pfam" id="PF25298"/>
    </source>
</evidence>
<dbReference type="InterPro" id="IPR013083">
    <property type="entry name" value="Znf_RING/FYVE/PHD"/>
</dbReference>
<evidence type="ECO:0000313" key="4">
    <source>
        <dbReference type="Proteomes" id="UP000653454"/>
    </source>
</evidence>
<feature type="coiled-coil region" evidence="1">
    <location>
        <begin position="127"/>
        <end position="157"/>
    </location>
</feature>
<feature type="domain" description="FP protein C-terminal" evidence="2">
    <location>
        <begin position="263"/>
        <end position="314"/>
    </location>
</feature>
<dbReference type="InterPro" id="IPR011011">
    <property type="entry name" value="Znf_FYVE_PHD"/>
</dbReference>
<dbReference type="Pfam" id="PF25298">
    <property type="entry name" value="Baculo_FP_2nd"/>
    <property type="match status" value="1"/>
</dbReference>
<dbReference type="PANTHER" id="PTHR11505">
    <property type="entry name" value="L1 TRANSPOSABLE ELEMENT-RELATED"/>
    <property type="match status" value="1"/>
</dbReference>